<dbReference type="Proteomes" id="UP000502136">
    <property type="component" value="Chromosome"/>
</dbReference>
<accession>A0A6H2GVC9</accession>
<dbReference type="AlphaFoldDB" id="A0A6H2GVC9"/>
<dbReference type="KEGG" id="palr:HGI30_07290"/>
<feature type="region of interest" description="Disordered" evidence="1">
    <location>
        <begin position="87"/>
        <end position="111"/>
    </location>
</feature>
<proteinExistence type="predicted"/>
<protein>
    <submittedName>
        <fullName evidence="2">Uncharacterized protein</fullName>
    </submittedName>
</protein>
<evidence type="ECO:0000256" key="1">
    <source>
        <dbReference type="SAM" id="MobiDB-lite"/>
    </source>
</evidence>
<dbReference type="RefSeq" id="WP_168907021.1">
    <property type="nucleotide sequence ID" value="NZ_CP051428.1"/>
</dbReference>
<organism evidence="2 3">
    <name type="scientific">Paenibacillus albicereus</name>
    <dbReference type="NCBI Taxonomy" id="2726185"/>
    <lineage>
        <taxon>Bacteria</taxon>
        <taxon>Bacillati</taxon>
        <taxon>Bacillota</taxon>
        <taxon>Bacilli</taxon>
        <taxon>Bacillales</taxon>
        <taxon>Paenibacillaceae</taxon>
        <taxon>Paenibacillus</taxon>
    </lineage>
</organism>
<feature type="compositionally biased region" description="Low complexity" evidence="1">
    <location>
        <begin position="87"/>
        <end position="105"/>
    </location>
</feature>
<keyword evidence="3" id="KW-1185">Reference proteome</keyword>
<sequence length="165" mass="18693">MLSFEEKLELFQSFPQLTRSDVSMGRVNFQFEGSLHEKKNVVFRLHPNGGGYVYAGLLDGYETDEKGYASIRDLDAEELRQLTAASIASLSRPPSAPAAQPGQSRAARRRRMAKSRWVDGDGNALELRSEDDLWYLYAGLNLEMAFESFDEAEEYLREEGFRPEG</sequence>
<reference evidence="2 3" key="1">
    <citation type="submission" date="2020-04" db="EMBL/GenBank/DDBJ databases">
        <title>Novel Paenibacillus strain UniB2 isolated from commercial digestive syrup.</title>
        <authorList>
            <person name="Thorat V."/>
            <person name="Kirdat K."/>
            <person name="Tiwarekar B."/>
            <person name="Yadav A."/>
        </authorList>
    </citation>
    <scope>NUCLEOTIDE SEQUENCE [LARGE SCALE GENOMIC DNA]</scope>
    <source>
        <strain evidence="2 3">UniB2</strain>
    </source>
</reference>
<evidence type="ECO:0000313" key="3">
    <source>
        <dbReference type="Proteomes" id="UP000502136"/>
    </source>
</evidence>
<name>A0A6H2GVC9_9BACL</name>
<gene>
    <name evidence="2" type="ORF">HGI30_07290</name>
</gene>
<dbReference type="EMBL" id="CP051428">
    <property type="protein sequence ID" value="QJC51370.1"/>
    <property type="molecule type" value="Genomic_DNA"/>
</dbReference>
<evidence type="ECO:0000313" key="2">
    <source>
        <dbReference type="EMBL" id="QJC51370.1"/>
    </source>
</evidence>